<dbReference type="KEGG" id="prt:AUC31_17550"/>
<proteinExistence type="predicted"/>
<dbReference type="EMBL" id="CP013659">
    <property type="protein sequence ID" value="ALS76914.1"/>
    <property type="molecule type" value="Genomic_DNA"/>
</dbReference>
<dbReference type="Gene3D" id="2.40.30.200">
    <property type="match status" value="1"/>
</dbReference>
<reference evidence="2" key="1">
    <citation type="submission" date="2016-01" db="EMBL/GenBank/DDBJ databases">
        <title>Complete genome of Planococcus rifietoensis type strain M8.</title>
        <authorList>
            <person name="See-Too W.S."/>
        </authorList>
    </citation>
    <scope>NUCLEOTIDE SEQUENCE [LARGE SCALE GENOMIC DNA]</scope>
    <source>
        <strain evidence="2">M8</strain>
    </source>
</reference>
<dbReference type="OrthoDB" id="3078561at2"/>
<gene>
    <name evidence="2" type="ORF">AUC31_17550</name>
</gene>
<evidence type="ECO:0000259" key="1">
    <source>
        <dbReference type="Pfam" id="PF05709"/>
    </source>
</evidence>
<dbReference type="AlphaFoldDB" id="A0A0U2J7Z3"/>
<feature type="domain" description="Siphovirus-type tail component RIFT-related" evidence="1">
    <location>
        <begin position="39"/>
        <end position="133"/>
    </location>
</feature>
<dbReference type="NCBIfam" id="TIGR01633">
    <property type="entry name" value="phi3626_gp14_N"/>
    <property type="match status" value="1"/>
</dbReference>
<dbReference type="STRING" id="200991.AUC31_17550"/>
<accession>A0A0U2J7Z3</accession>
<evidence type="ECO:0000313" key="3">
    <source>
        <dbReference type="Proteomes" id="UP000067683"/>
    </source>
</evidence>
<evidence type="ECO:0000313" key="2">
    <source>
        <dbReference type="EMBL" id="ALS76914.1"/>
    </source>
</evidence>
<sequence length="489" mass="55173">MWITREMREHLVVFPIFFNGIDLSEYVIPGMDDGRELLDRSIEILQVPGQYGGYVQNIEYPPRKINQEILIAAESKEELQKVMEHLNKLLNTKEEVPIKFGDELDRTYYGLYAGVTPSYKKEGFYKATMSFLCPRPFKLSEPDTYSIKDGMAVLYNKGAEETPPYVKVLVKEPITHLDIFNDQGYKRIGRQLDESDVAVDPETIILNNPMAFKVGWTETDAFVDGGLKGGSIEANGYSFRAVSFGEGEDWHGPAEKTSLSEPLVDFLLEVKITFKNPSIKARGRLEWYLLDDQGQFVGKLAMKRIGAGAYGNRVEIRLGDASGEFILSSAGQKGIEWRDFEGVLRMGRIGNKWVGYVARVDSVTGRHTARASVMYIDADYKFTRNFSQLQLHFGQSGTTEVTEMYALHAKVVRINPPSEGVPYIARQDDVIEMDFDTGLILINGEPVEVEEDFGGDFFDVPTGQSNLLFEPADKLDSTQSHVVLRERNF</sequence>
<dbReference type="InterPro" id="IPR006520">
    <property type="entry name" value="Dit_BPSPP_N"/>
</dbReference>
<keyword evidence="3" id="KW-1185">Reference proteome</keyword>
<organism evidence="2 3">
    <name type="scientific">Planococcus rifietoensis</name>
    <dbReference type="NCBI Taxonomy" id="200991"/>
    <lineage>
        <taxon>Bacteria</taxon>
        <taxon>Bacillati</taxon>
        <taxon>Bacillota</taxon>
        <taxon>Bacilli</taxon>
        <taxon>Bacillales</taxon>
        <taxon>Caryophanaceae</taxon>
        <taxon>Planococcus</taxon>
    </lineage>
</organism>
<dbReference type="RefSeq" id="WP_058383615.1">
    <property type="nucleotide sequence ID" value="NZ_CP013659.2"/>
</dbReference>
<dbReference type="InterPro" id="IPR008841">
    <property type="entry name" value="Siphovirus-type_tail_N"/>
</dbReference>
<protein>
    <recommendedName>
        <fullName evidence="1">Siphovirus-type tail component RIFT-related domain-containing protein</fullName>
    </recommendedName>
</protein>
<name>A0A0U2J7Z3_9BACL</name>
<dbReference type="Pfam" id="PF05709">
    <property type="entry name" value="Sipho_tail"/>
    <property type="match status" value="1"/>
</dbReference>
<dbReference type="Proteomes" id="UP000067683">
    <property type="component" value="Chromosome"/>
</dbReference>